<reference evidence="1" key="1">
    <citation type="submission" date="2023-08" db="EMBL/GenBank/DDBJ databases">
        <authorList>
            <person name="Alioto T."/>
            <person name="Alioto T."/>
            <person name="Gomez Garrido J."/>
        </authorList>
    </citation>
    <scope>NUCLEOTIDE SEQUENCE</scope>
</reference>
<organism evidence="1 2">
    <name type="scientific">Octopus vulgaris</name>
    <name type="common">Common octopus</name>
    <dbReference type="NCBI Taxonomy" id="6645"/>
    <lineage>
        <taxon>Eukaryota</taxon>
        <taxon>Metazoa</taxon>
        <taxon>Spiralia</taxon>
        <taxon>Lophotrochozoa</taxon>
        <taxon>Mollusca</taxon>
        <taxon>Cephalopoda</taxon>
        <taxon>Coleoidea</taxon>
        <taxon>Octopodiformes</taxon>
        <taxon>Octopoda</taxon>
        <taxon>Incirrata</taxon>
        <taxon>Octopodidae</taxon>
        <taxon>Octopus</taxon>
    </lineage>
</organism>
<evidence type="ECO:0000313" key="2">
    <source>
        <dbReference type="Proteomes" id="UP001162480"/>
    </source>
</evidence>
<dbReference type="Proteomes" id="UP001162480">
    <property type="component" value="Chromosome 5"/>
</dbReference>
<dbReference type="AlphaFoldDB" id="A0AA36AW53"/>
<protein>
    <submittedName>
        <fullName evidence="1">Uncharacterized protein</fullName>
    </submittedName>
</protein>
<sequence>MRFPRRDCVQVKQCIKFQRKHIYIYRQMKSMKSNLNIVKLHPTPEESYSKKKTYIYEYKKMGINQQWISDIMTTGTGELPVSAPLAPLSFTTWSFTGNVAFPEELCNTFINKTRDGDNDNDGDGDYGYESVDVEDIRWSRS</sequence>
<accession>A0AA36AW53</accession>
<evidence type="ECO:0000313" key="1">
    <source>
        <dbReference type="EMBL" id="CAI9723415.1"/>
    </source>
</evidence>
<dbReference type="EMBL" id="OX597818">
    <property type="protein sequence ID" value="CAI9723415.1"/>
    <property type="molecule type" value="Genomic_DNA"/>
</dbReference>
<gene>
    <name evidence="1" type="ORF">OCTVUL_1B019575</name>
</gene>
<name>A0AA36AW53_OCTVU</name>
<keyword evidence="2" id="KW-1185">Reference proteome</keyword>
<proteinExistence type="predicted"/>